<keyword evidence="4" id="KW-0999">Mitochondrion inner membrane</keyword>
<dbReference type="InterPro" id="IPR023576">
    <property type="entry name" value="UbiE/COQ5_MeTrFase_CS"/>
</dbReference>
<dbReference type="PROSITE" id="PS01183">
    <property type="entry name" value="UBIE_1"/>
    <property type="match status" value="1"/>
</dbReference>
<dbReference type="AlphaFoldDB" id="A0A3B0NGP7"/>
<dbReference type="PANTHER" id="PTHR43591">
    <property type="entry name" value="METHYLTRANSFERASE"/>
    <property type="match status" value="1"/>
</dbReference>
<dbReference type="VEuPathDB" id="PiroplasmaDB:TA09885"/>
<evidence type="ECO:0000256" key="1">
    <source>
        <dbReference type="ARBA" id="ARBA00022603"/>
    </source>
</evidence>
<name>A0A3B0NGP7_THEAN</name>
<feature type="binding site" evidence="4">
    <location>
        <position position="165"/>
    </location>
    <ligand>
        <name>S-adenosyl-L-methionine</name>
        <dbReference type="ChEBI" id="CHEBI:59789"/>
    </ligand>
</feature>
<evidence type="ECO:0000256" key="2">
    <source>
        <dbReference type="ARBA" id="ARBA00022679"/>
    </source>
</evidence>
<accession>A0A3B0NGP7</accession>
<keyword evidence="2 4" id="KW-0808">Transferase</keyword>
<dbReference type="PROSITE" id="PS51608">
    <property type="entry name" value="SAM_MT_UBIE"/>
    <property type="match status" value="1"/>
</dbReference>
<evidence type="ECO:0000313" key="6">
    <source>
        <dbReference type="EMBL" id="SVP95561.1"/>
    </source>
</evidence>
<dbReference type="EMBL" id="UIVT01000004">
    <property type="protein sequence ID" value="SVP94941.1"/>
    <property type="molecule type" value="Genomic_DNA"/>
</dbReference>
<dbReference type="Gene3D" id="3.40.50.150">
    <property type="entry name" value="Vaccinia Virus protein VP39"/>
    <property type="match status" value="1"/>
</dbReference>
<proteinExistence type="inferred from homology"/>
<feature type="binding site" evidence="4">
    <location>
        <position position="127"/>
    </location>
    <ligand>
        <name>S-adenosyl-L-methionine</name>
        <dbReference type="ChEBI" id="CHEBI:59789"/>
    </ligand>
</feature>
<keyword evidence="4" id="KW-0831">Ubiquinone biosynthesis</keyword>
<dbReference type="SUPFAM" id="SSF53335">
    <property type="entry name" value="S-adenosyl-L-methionine-dependent methyltransferases"/>
    <property type="match status" value="1"/>
</dbReference>
<comment type="caution">
    <text evidence="4">Lacks conserved residue(s) required for the propagation of feature annotation.</text>
</comment>
<evidence type="ECO:0000256" key="3">
    <source>
        <dbReference type="ARBA" id="ARBA00022691"/>
    </source>
</evidence>
<comment type="similarity">
    <text evidence="4">Belongs to the class I-like SAM-binding methyltransferase superfamily. MenG/UbiE family.</text>
</comment>
<dbReference type="CDD" id="cd02440">
    <property type="entry name" value="AdoMet_MTases"/>
    <property type="match status" value="1"/>
</dbReference>
<comment type="catalytic activity">
    <reaction evidence="4">
        <text>a 2-methoxy-6-(all-trans-polyprenyl)benzene-1,4-diol + S-adenosyl-L-methionine = a 5-methoxy-2-methyl-3-(all-trans-polyprenyl)benzene-1,4-diol + S-adenosyl-L-homocysteine + H(+)</text>
        <dbReference type="Rhea" id="RHEA:28286"/>
        <dbReference type="Rhea" id="RHEA-COMP:10858"/>
        <dbReference type="Rhea" id="RHEA-COMP:10859"/>
        <dbReference type="ChEBI" id="CHEBI:15378"/>
        <dbReference type="ChEBI" id="CHEBI:57856"/>
        <dbReference type="ChEBI" id="CHEBI:59789"/>
        <dbReference type="ChEBI" id="CHEBI:84166"/>
        <dbReference type="ChEBI" id="CHEBI:84167"/>
        <dbReference type="EC" id="2.1.1.201"/>
    </reaction>
</comment>
<keyword evidence="4" id="KW-0472">Membrane</keyword>
<comment type="subunit">
    <text evidence="4">Component of a multi-subunit COQ enzyme complex.</text>
</comment>
<dbReference type="GO" id="GO:0008425">
    <property type="term" value="F:2-methoxy-6-polyprenyl-1,4-benzoquinol methyltransferase activity"/>
    <property type="evidence" value="ECO:0007669"/>
    <property type="project" value="UniProtKB-UniRule"/>
</dbReference>
<comment type="subcellular location">
    <subcellularLocation>
        <location evidence="4">Mitochondrion inner membrane</location>
        <topology evidence="4">Peripheral membrane protein</topology>
        <orientation evidence="4">Matrix side</orientation>
    </subcellularLocation>
</comment>
<dbReference type="InterPro" id="IPR029063">
    <property type="entry name" value="SAM-dependent_MTases_sf"/>
</dbReference>
<keyword evidence="3 4" id="KW-0949">S-adenosyl-L-methionine</keyword>
<dbReference type="PANTHER" id="PTHR43591:SF24">
    <property type="entry name" value="2-METHOXY-6-POLYPRENYL-1,4-BENZOQUINOL METHYLASE, MITOCHONDRIAL"/>
    <property type="match status" value="1"/>
</dbReference>
<sequence length="321" mass="36346">MRLINSVFSSRNIRCLRPLVHLRSSHCFQASRSYSSPTKEFVRSVFSDVAKNYDLMNDLMSIGIHRFWKEVLVQEVISSLKMTHRHLSKDYFSNDFVPDIINIFGVKIVYIDLDDMVVDILDLAGGTGDIGIRIAELSKNLKFEDSNGFVLYDSLKITPKIVVCDPSEEMTKLGQEKSEKAGVQGLSWVNAEAEKLPFDDCSFDIITIGFGVRNFSDRNAGLSECYRVLKPGGRLLILEFSHCENELLSVLYKTYSDKLIPFLGSVVAKNEEAYDYLVDSIRKFPNQQEVAEILKSLGFLHVSYRNLTGGIVCIHSGFRKL</sequence>
<dbReference type="GO" id="GO:0032259">
    <property type="term" value="P:methylation"/>
    <property type="evidence" value="ECO:0007669"/>
    <property type="project" value="UniProtKB-KW"/>
</dbReference>
<dbReference type="PROSITE" id="PS01184">
    <property type="entry name" value="UBIE_2"/>
    <property type="match status" value="1"/>
</dbReference>
<gene>
    <name evidence="5" type="ORF">TAT_000372500</name>
    <name evidence="6" type="ORF">TAV_000372500</name>
</gene>
<dbReference type="GO" id="GO:0031314">
    <property type="term" value="C:extrinsic component of mitochondrial inner membrane"/>
    <property type="evidence" value="ECO:0007669"/>
    <property type="project" value="UniProtKB-UniRule"/>
</dbReference>
<reference evidence="6" key="1">
    <citation type="submission" date="2018-07" db="EMBL/GenBank/DDBJ databases">
        <authorList>
            <person name="Quirk P.G."/>
            <person name="Krulwich T.A."/>
        </authorList>
    </citation>
    <scope>NUCLEOTIDE SEQUENCE</scope>
    <source>
        <strain evidence="6">Anand</strain>
    </source>
</reference>
<dbReference type="EC" id="2.1.1.201" evidence="4"/>
<dbReference type="EMBL" id="UIVS01000004">
    <property type="protein sequence ID" value="SVP95561.1"/>
    <property type="molecule type" value="Genomic_DNA"/>
</dbReference>
<dbReference type="HAMAP" id="MF_01813">
    <property type="entry name" value="MenG_UbiE_methyltr"/>
    <property type="match status" value="1"/>
</dbReference>
<evidence type="ECO:0000256" key="4">
    <source>
        <dbReference type="HAMAP-Rule" id="MF_03191"/>
    </source>
</evidence>
<dbReference type="NCBIfam" id="TIGR01934">
    <property type="entry name" value="MenG_MenH_UbiE"/>
    <property type="match status" value="1"/>
</dbReference>
<dbReference type="UniPathway" id="UPA00232"/>
<organism evidence="6">
    <name type="scientific">Theileria annulata</name>
    <dbReference type="NCBI Taxonomy" id="5874"/>
    <lineage>
        <taxon>Eukaryota</taxon>
        <taxon>Sar</taxon>
        <taxon>Alveolata</taxon>
        <taxon>Apicomplexa</taxon>
        <taxon>Aconoidasida</taxon>
        <taxon>Piroplasmida</taxon>
        <taxon>Theileriidae</taxon>
        <taxon>Theileria</taxon>
    </lineage>
</organism>
<dbReference type="Pfam" id="PF01209">
    <property type="entry name" value="Ubie_methyltran"/>
    <property type="match status" value="1"/>
</dbReference>
<evidence type="ECO:0000313" key="5">
    <source>
        <dbReference type="EMBL" id="SVP94941.1"/>
    </source>
</evidence>
<keyword evidence="1 4" id="KW-0489">Methyltransferase</keyword>
<protein>
    <recommendedName>
        <fullName evidence="4">2-methoxy-6-polyprenyl-1,4-benzoquinol methylase, mitochondrial</fullName>
        <ecNumber evidence="4">2.1.1.201</ecNumber>
    </recommendedName>
    <alternativeName>
        <fullName evidence="4">Ubiquinone biosynthesis methyltransferase COQ5</fullName>
    </alternativeName>
</protein>
<comment type="function">
    <text evidence="4">Methyltransferase required for the conversion of 2-polyprenyl-6-methoxy-1,4-benzoquinol (DDMQH2) to 2-polyprenyl-3-methyl-6-methoxy-1,4-benzoquinol (DMQH2).</text>
</comment>
<keyword evidence="4" id="KW-0496">Mitochondrion</keyword>
<dbReference type="InterPro" id="IPR004033">
    <property type="entry name" value="UbiE/COQ5_MeTrFase"/>
</dbReference>
<comment type="pathway">
    <text evidence="4">Cofactor biosynthesis; ubiquinone biosynthesis.</text>
</comment>